<dbReference type="InterPro" id="IPR036388">
    <property type="entry name" value="WH-like_DNA-bd_sf"/>
</dbReference>
<dbReference type="Gene3D" id="1.10.10.10">
    <property type="entry name" value="Winged helix-like DNA-binding domain superfamily/Winged helix DNA-binding domain"/>
    <property type="match status" value="1"/>
</dbReference>
<dbReference type="PANTHER" id="PTHR42756:SF1">
    <property type="entry name" value="TRANSCRIPTIONAL REPRESSOR OF EMRAB OPERON"/>
    <property type="match status" value="1"/>
</dbReference>
<dbReference type="Pfam" id="PF12802">
    <property type="entry name" value="MarR_2"/>
    <property type="match status" value="1"/>
</dbReference>
<dbReference type="GO" id="GO:0003677">
    <property type="term" value="F:DNA binding"/>
    <property type="evidence" value="ECO:0007669"/>
    <property type="project" value="UniProtKB-KW"/>
</dbReference>
<keyword evidence="1" id="KW-0805">Transcription regulation</keyword>
<feature type="region of interest" description="Disordered" evidence="4">
    <location>
        <begin position="1"/>
        <end position="29"/>
    </location>
</feature>
<dbReference type="InterPro" id="IPR036390">
    <property type="entry name" value="WH_DNA-bd_sf"/>
</dbReference>
<evidence type="ECO:0000256" key="1">
    <source>
        <dbReference type="ARBA" id="ARBA00023015"/>
    </source>
</evidence>
<comment type="caution">
    <text evidence="6">The sequence shown here is derived from an EMBL/GenBank/DDBJ whole genome shotgun (WGS) entry which is preliminary data.</text>
</comment>
<keyword evidence="3" id="KW-0804">Transcription</keyword>
<organism evidence="6 7">
    <name type="scientific">Caballeronia pedi</name>
    <dbReference type="NCBI Taxonomy" id="1777141"/>
    <lineage>
        <taxon>Bacteria</taxon>
        <taxon>Pseudomonadati</taxon>
        <taxon>Pseudomonadota</taxon>
        <taxon>Betaproteobacteria</taxon>
        <taxon>Burkholderiales</taxon>
        <taxon>Burkholderiaceae</taxon>
        <taxon>Caballeronia</taxon>
    </lineage>
</organism>
<proteinExistence type="predicted"/>
<dbReference type="EMBL" id="FCOE02000007">
    <property type="protein sequence ID" value="SAK61687.1"/>
    <property type="molecule type" value="Genomic_DNA"/>
</dbReference>
<dbReference type="Proteomes" id="UP000054911">
    <property type="component" value="Unassembled WGS sequence"/>
</dbReference>
<dbReference type="GO" id="GO:0003700">
    <property type="term" value="F:DNA-binding transcription factor activity"/>
    <property type="evidence" value="ECO:0007669"/>
    <property type="project" value="InterPro"/>
</dbReference>
<sequence length="254" mass="27833">MEHDPFCVGKTGLPSTVQPSGDEDSRFARSPAQVTDMRNVESQFIRVLVFSRASDADFGIGPICRYRTPDAALGILPPERARRFPTIPAARLSGRLKFSGLTKCICTHILRDMTSNSSPLDCNCFAIRQAARYVSQLYERHLTVAGITAAQFTIIAAIGRRPGVQMAELSDAMVMDRTTLVRALKPLQRDGLVEAAQESAASRAIGLRLTAAGKETLVKASAQWRAAQAEFEAKFGEKRAKALRQSLFELTTME</sequence>
<evidence type="ECO:0000256" key="3">
    <source>
        <dbReference type="ARBA" id="ARBA00023163"/>
    </source>
</evidence>
<evidence type="ECO:0000259" key="5">
    <source>
        <dbReference type="PROSITE" id="PS50995"/>
    </source>
</evidence>
<evidence type="ECO:0000313" key="7">
    <source>
        <dbReference type="Proteomes" id="UP000054911"/>
    </source>
</evidence>
<evidence type="ECO:0000256" key="4">
    <source>
        <dbReference type="SAM" id="MobiDB-lite"/>
    </source>
</evidence>
<gene>
    <name evidence="6" type="ORF">AWB80_02700</name>
</gene>
<dbReference type="SMART" id="SM00347">
    <property type="entry name" value="HTH_MARR"/>
    <property type="match status" value="1"/>
</dbReference>
<dbReference type="InterPro" id="IPR000835">
    <property type="entry name" value="HTH_MarR-typ"/>
</dbReference>
<feature type="domain" description="HTH marR-type" evidence="5">
    <location>
        <begin position="120"/>
        <end position="252"/>
    </location>
</feature>
<dbReference type="SUPFAM" id="SSF46785">
    <property type="entry name" value="Winged helix' DNA-binding domain"/>
    <property type="match status" value="1"/>
</dbReference>
<protein>
    <submittedName>
        <fullName evidence="6">MarR family transcriptional regulator</fullName>
    </submittedName>
</protein>
<name>A0A158AXD8_9BURK</name>
<accession>A0A158AXD8</accession>
<dbReference type="STRING" id="1777141.AWB80_02700"/>
<keyword evidence="7" id="KW-1185">Reference proteome</keyword>
<evidence type="ECO:0000256" key="2">
    <source>
        <dbReference type="ARBA" id="ARBA00023125"/>
    </source>
</evidence>
<dbReference type="PROSITE" id="PS50995">
    <property type="entry name" value="HTH_MARR_2"/>
    <property type="match status" value="1"/>
</dbReference>
<dbReference type="AlphaFoldDB" id="A0A158AXD8"/>
<reference evidence="6" key="1">
    <citation type="submission" date="2016-01" db="EMBL/GenBank/DDBJ databases">
        <authorList>
            <person name="Peeters C."/>
        </authorList>
    </citation>
    <scope>NUCLEOTIDE SEQUENCE [LARGE SCALE GENOMIC DNA]</scope>
    <source>
        <strain evidence="6">LMG 29323</strain>
    </source>
</reference>
<dbReference type="PANTHER" id="PTHR42756">
    <property type="entry name" value="TRANSCRIPTIONAL REGULATOR, MARR"/>
    <property type="match status" value="1"/>
</dbReference>
<keyword evidence="2" id="KW-0238">DNA-binding</keyword>
<evidence type="ECO:0000313" key="6">
    <source>
        <dbReference type="EMBL" id="SAK61687.1"/>
    </source>
</evidence>